<reference evidence="2 3" key="1">
    <citation type="submission" date="2019-05" db="EMBL/GenBank/DDBJ databases">
        <title>Another draft genome of Portunus trituberculatus and its Hox gene families provides insights of decapod evolution.</title>
        <authorList>
            <person name="Jeong J.-H."/>
            <person name="Song I."/>
            <person name="Kim S."/>
            <person name="Choi T."/>
            <person name="Kim D."/>
            <person name="Ryu S."/>
            <person name="Kim W."/>
        </authorList>
    </citation>
    <scope>NUCLEOTIDE SEQUENCE [LARGE SCALE GENOMIC DNA]</scope>
    <source>
        <tissue evidence="2">Muscle</tissue>
    </source>
</reference>
<feature type="region of interest" description="Disordered" evidence="1">
    <location>
        <begin position="67"/>
        <end position="115"/>
    </location>
</feature>
<gene>
    <name evidence="2" type="ORF">E2C01_013135</name>
</gene>
<evidence type="ECO:0000256" key="1">
    <source>
        <dbReference type="SAM" id="MobiDB-lite"/>
    </source>
</evidence>
<organism evidence="2 3">
    <name type="scientific">Portunus trituberculatus</name>
    <name type="common">Swimming crab</name>
    <name type="synonym">Neptunus trituberculatus</name>
    <dbReference type="NCBI Taxonomy" id="210409"/>
    <lineage>
        <taxon>Eukaryota</taxon>
        <taxon>Metazoa</taxon>
        <taxon>Ecdysozoa</taxon>
        <taxon>Arthropoda</taxon>
        <taxon>Crustacea</taxon>
        <taxon>Multicrustacea</taxon>
        <taxon>Malacostraca</taxon>
        <taxon>Eumalacostraca</taxon>
        <taxon>Eucarida</taxon>
        <taxon>Decapoda</taxon>
        <taxon>Pleocyemata</taxon>
        <taxon>Brachyura</taxon>
        <taxon>Eubrachyura</taxon>
        <taxon>Portunoidea</taxon>
        <taxon>Portunidae</taxon>
        <taxon>Portuninae</taxon>
        <taxon>Portunus</taxon>
    </lineage>
</organism>
<dbReference type="AlphaFoldDB" id="A0A5B7DFU2"/>
<accession>A0A5B7DFU2</accession>
<keyword evidence="3" id="KW-1185">Reference proteome</keyword>
<feature type="compositionally biased region" description="Polar residues" evidence="1">
    <location>
        <begin position="103"/>
        <end position="115"/>
    </location>
</feature>
<protein>
    <submittedName>
        <fullName evidence="2">Uncharacterized protein</fullName>
    </submittedName>
</protein>
<proteinExistence type="predicted"/>
<dbReference type="Proteomes" id="UP000324222">
    <property type="component" value="Unassembled WGS sequence"/>
</dbReference>
<evidence type="ECO:0000313" key="3">
    <source>
        <dbReference type="Proteomes" id="UP000324222"/>
    </source>
</evidence>
<sequence length="134" mass="15071">MLTSREWSTPRCDTCGRPAPIFYIKQRAHSRSSARQGVRLDGSHGPVSFSILGSQNKNQKLCKSQELQKTTKSKRLNHKSNPSRPKRVFRTGTATSHRHRVCTTHQDGQDSSQTGTMYVPHVRMDRTVARPGGN</sequence>
<name>A0A5B7DFU2_PORTR</name>
<comment type="caution">
    <text evidence="2">The sequence shown here is derived from an EMBL/GenBank/DDBJ whole genome shotgun (WGS) entry which is preliminary data.</text>
</comment>
<evidence type="ECO:0000313" key="2">
    <source>
        <dbReference type="EMBL" id="MPC20200.1"/>
    </source>
</evidence>
<dbReference type="EMBL" id="VSRR010000846">
    <property type="protein sequence ID" value="MPC20200.1"/>
    <property type="molecule type" value="Genomic_DNA"/>
</dbReference>